<organism evidence="3 4">
    <name type="scientific">Vagococcus silagei</name>
    <dbReference type="NCBI Taxonomy" id="2508885"/>
    <lineage>
        <taxon>Bacteria</taxon>
        <taxon>Bacillati</taxon>
        <taxon>Bacillota</taxon>
        <taxon>Bacilli</taxon>
        <taxon>Lactobacillales</taxon>
        <taxon>Enterococcaceae</taxon>
        <taxon>Vagococcus</taxon>
    </lineage>
</organism>
<dbReference type="Gene3D" id="3.40.50.1860">
    <property type="match status" value="2"/>
</dbReference>
<keyword evidence="4" id="KW-1185">Reference proteome</keyword>
<dbReference type="OrthoDB" id="9803739at2"/>
<dbReference type="EC" id="5.1.1.-" evidence="3"/>
<dbReference type="GO" id="GO:0047661">
    <property type="term" value="F:amino-acid racemase activity"/>
    <property type="evidence" value="ECO:0007669"/>
    <property type="project" value="InterPro"/>
</dbReference>
<gene>
    <name evidence="3" type="ORF">ESZ54_02795</name>
</gene>
<accession>A0A4S3B7H4</accession>
<dbReference type="NCBIfam" id="TIGR00035">
    <property type="entry name" value="asp_race"/>
    <property type="match status" value="1"/>
</dbReference>
<evidence type="ECO:0000256" key="1">
    <source>
        <dbReference type="ARBA" id="ARBA00007847"/>
    </source>
</evidence>
<dbReference type="SUPFAM" id="SSF53681">
    <property type="entry name" value="Aspartate/glutamate racemase"/>
    <property type="match status" value="2"/>
</dbReference>
<dbReference type="InterPro" id="IPR001920">
    <property type="entry name" value="Asp/Glu_race"/>
</dbReference>
<keyword evidence="2 3" id="KW-0413">Isomerase</keyword>
<dbReference type="PANTHER" id="PTHR21198">
    <property type="entry name" value="GLUTAMATE RACEMASE"/>
    <property type="match status" value="1"/>
</dbReference>
<dbReference type="InterPro" id="IPR004380">
    <property type="entry name" value="Asp_race"/>
</dbReference>
<comment type="similarity">
    <text evidence="1">Belongs to the aspartate/glutamate racemases family.</text>
</comment>
<name>A0A4S3B7H4_9ENTE</name>
<evidence type="ECO:0000313" key="4">
    <source>
        <dbReference type="Proteomes" id="UP000310506"/>
    </source>
</evidence>
<dbReference type="RefSeq" id="WP_136136162.1">
    <property type="nucleotide sequence ID" value="NZ_SDGV01000006.1"/>
</dbReference>
<proteinExistence type="inferred from homology"/>
<reference evidence="3 4" key="1">
    <citation type="submission" date="2019-01" db="EMBL/GenBank/DDBJ databases">
        <title>Vagococcus silagei sp. nov. isolated from brewer's grain.</title>
        <authorList>
            <person name="Guu J.-R."/>
        </authorList>
    </citation>
    <scope>NUCLEOTIDE SEQUENCE [LARGE SCALE GENOMIC DNA]</scope>
    <source>
        <strain evidence="3 4">2B-2</strain>
    </source>
</reference>
<evidence type="ECO:0000256" key="2">
    <source>
        <dbReference type="ARBA" id="ARBA00023235"/>
    </source>
</evidence>
<evidence type="ECO:0000313" key="3">
    <source>
        <dbReference type="EMBL" id="THB61843.1"/>
    </source>
</evidence>
<dbReference type="PANTHER" id="PTHR21198:SF7">
    <property type="entry name" value="ASPARTATE-GLUTAMATE RACEMASE FAMILY"/>
    <property type="match status" value="1"/>
</dbReference>
<dbReference type="Pfam" id="PF01177">
    <property type="entry name" value="Asp_Glu_race"/>
    <property type="match status" value="1"/>
</dbReference>
<dbReference type="Proteomes" id="UP000310506">
    <property type="component" value="Unassembled WGS sequence"/>
</dbReference>
<dbReference type="AlphaFoldDB" id="A0A4S3B7H4"/>
<comment type="caution">
    <text evidence="3">The sequence shown here is derived from an EMBL/GenBank/DDBJ whole genome shotgun (WGS) entry which is preliminary data.</text>
</comment>
<dbReference type="InterPro" id="IPR015942">
    <property type="entry name" value="Asp/Glu/hydantoin_racemase"/>
</dbReference>
<sequence>MKSFFTVIGGMGTMATELYVKMVNQKTPATSDQEYLDYILVNYSTIPDRSSYIMDPTKPNPLPCLQEVLTQQSQLEPDFFTLTCNTAHYFYQELVKTTDIPILHMPALAAESIQAAPSTRVGIIGTEGTIRNKIYDPFVEEAGYTVVHPSLEIQQKVSILIFDKIKASNDLDQALYYEILDEMFTDFNCDVLLLGCTELSLCEDATPYPHGKVIDPQEVLAERTVELALKNRQAKA</sequence>
<dbReference type="EMBL" id="SDGV01000006">
    <property type="protein sequence ID" value="THB61843.1"/>
    <property type="molecule type" value="Genomic_DNA"/>
</dbReference>
<protein>
    <submittedName>
        <fullName evidence="3">Amino acid racemase</fullName>
        <ecNumber evidence="3">5.1.1.-</ecNumber>
    </submittedName>
</protein>